<reference evidence="3" key="1">
    <citation type="journal article" date="2012" name="Nat. Biotechnol.">
        <title>Reference genome sequence of the model plant Setaria.</title>
        <authorList>
            <person name="Bennetzen J.L."/>
            <person name="Schmutz J."/>
            <person name="Wang H."/>
            <person name="Percifield R."/>
            <person name="Hawkins J."/>
            <person name="Pontaroli A.C."/>
            <person name="Estep M."/>
            <person name="Feng L."/>
            <person name="Vaughn J.N."/>
            <person name="Grimwood J."/>
            <person name="Jenkins J."/>
            <person name="Barry K."/>
            <person name="Lindquist E."/>
            <person name="Hellsten U."/>
            <person name="Deshpande S."/>
            <person name="Wang X."/>
            <person name="Wu X."/>
            <person name="Mitros T."/>
            <person name="Triplett J."/>
            <person name="Yang X."/>
            <person name="Ye C.Y."/>
            <person name="Mauro-Herrera M."/>
            <person name="Wang L."/>
            <person name="Li P."/>
            <person name="Sharma M."/>
            <person name="Sharma R."/>
            <person name="Ronald P.C."/>
            <person name="Panaud O."/>
            <person name="Kellogg E.A."/>
            <person name="Brutnell T.P."/>
            <person name="Doust A.N."/>
            <person name="Tuskan G.A."/>
            <person name="Rokhsar D."/>
            <person name="Devos K.M."/>
        </authorList>
    </citation>
    <scope>NUCLEOTIDE SEQUENCE [LARGE SCALE GENOMIC DNA]</scope>
    <source>
        <strain evidence="3">cv. Yugu1</strain>
    </source>
</reference>
<dbReference type="HOGENOM" id="CLU_2853950_0_0_1"/>
<sequence length="65" mass="7246">MDSRMFLSELPPSRMAFSFQLAAFCMHSTLLCPPPSRTSRPPPSSPHLSHPGAHARRPATRPQYT</sequence>
<protein>
    <submittedName>
        <fullName evidence="2">Uncharacterized protein</fullName>
    </submittedName>
</protein>
<dbReference type="Gramene" id="KQL25346">
    <property type="protein sequence ID" value="KQL25346"/>
    <property type="gene ID" value="SETIT_033628mg"/>
</dbReference>
<evidence type="ECO:0000256" key="1">
    <source>
        <dbReference type="SAM" id="MobiDB-lite"/>
    </source>
</evidence>
<feature type="compositionally biased region" description="Pro residues" evidence="1">
    <location>
        <begin position="33"/>
        <end position="45"/>
    </location>
</feature>
<organism evidence="2 3">
    <name type="scientific">Setaria italica</name>
    <name type="common">Foxtail millet</name>
    <name type="synonym">Panicum italicum</name>
    <dbReference type="NCBI Taxonomy" id="4555"/>
    <lineage>
        <taxon>Eukaryota</taxon>
        <taxon>Viridiplantae</taxon>
        <taxon>Streptophyta</taxon>
        <taxon>Embryophyta</taxon>
        <taxon>Tracheophyta</taxon>
        <taxon>Spermatophyta</taxon>
        <taxon>Magnoliopsida</taxon>
        <taxon>Liliopsida</taxon>
        <taxon>Poales</taxon>
        <taxon>Poaceae</taxon>
        <taxon>PACMAD clade</taxon>
        <taxon>Panicoideae</taxon>
        <taxon>Panicodae</taxon>
        <taxon>Paniceae</taxon>
        <taxon>Cenchrinae</taxon>
        <taxon>Setaria</taxon>
    </lineage>
</organism>
<proteinExistence type="predicted"/>
<name>K4A424_SETIT</name>
<feature type="region of interest" description="Disordered" evidence="1">
    <location>
        <begin position="33"/>
        <end position="65"/>
    </location>
</feature>
<evidence type="ECO:0000313" key="3">
    <source>
        <dbReference type="Proteomes" id="UP000004995"/>
    </source>
</evidence>
<keyword evidence="3" id="KW-1185">Reference proteome</keyword>
<dbReference type="EnsemblPlants" id="KQL25346">
    <property type="protein sequence ID" value="KQL25346"/>
    <property type="gene ID" value="SETIT_033628mg"/>
</dbReference>
<dbReference type="Proteomes" id="UP000004995">
    <property type="component" value="Unassembled WGS sequence"/>
</dbReference>
<reference evidence="2" key="2">
    <citation type="submission" date="2018-08" db="UniProtKB">
        <authorList>
            <consortium name="EnsemblPlants"/>
        </authorList>
    </citation>
    <scope>IDENTIFICATION</scope>
    <source>
        <strain evidence="2">Yugu1</strain>
    </source>
</reference>
<dbReference type="EMBL" id="AGNK02001195">
    <property type="status" value="NOT_ANNOTATED_CDS"/>
    <property type="molecule type" value="Genomic_DNA"/>
</dbReference>
<dbReference type="InParanoid" id="K4A424"/>
<dbReference type="AlphaFoldDB" id="K4A424"/>
<accession>K4A424</accession>
<evidence type="ECO:0000313" key="2">
    <source>
        <dbReference type="EnsemblPlants" id="KQL25346"/>
    </source>
</evidence>